<evidence type="ECO:0000256" key="1">
    <source>
        <dbReference type="SAM" id="Phobius"/>
    </source>
</evidence>
<dbReference type="InterPro" id="IPR008024">
    <property type="entry name" value="YiaAB"/>
</dbReference>
<evidence type="ECO:0000313" key="4">
    <source>
        <dbReference type="Proteomes" id="UP000543579"/>
    </source>
</evidence>
<gene>
    <name evidence="3" type="ORF">FHS07_002823</name>
</gene>
<evidence type="ECO:0000259" key="2">
    <source>
        <dbReference type="Pfam" id="PF05360"/>
    </source>
</evidence>
<dbReference type="InterPro" id="IPR038972">
    <property type="entry name" value="YiaA-like"/>
</dbReference>
<dbReference type="EMBL" id="JACHXY010000003">
    <property type="protein sequence ID" value="MBB3159105.1"/>
    <property type="molecule type" value="Genomic_DNA"/>
</dbReference>
<comment type="caution">
    <text evidence="3">The sequence shown here is derived from an EMBL/GenBank/DDBJ whole genome shotgun (WGS) entry which is preliminary data.</text>
</comment>
<organism evidence="3 4">
    <name type="scientific">Microbacterium proteolyticum</name>
    <dbReference type="NCBI Taxonomy" id="1572644"/>
    <lineage>
        <taxon>Bacteria</taxon>
        <taxon>Bacillati</taxon>
        <taxon>Actinomycetota</taxon>
        <taxon>Actinomycetes</taxon>
        <taxon>Micrococcales</taxon>
        <taxon>Microbacteriaceae</taxon>
        <taxon>Microbacterium</taxon>
    </lineage>
</organism>
<dbReference type="PANTHER" id="PTHR37290:SF1">
    <property type="entry name" value="INNER MEMBRANE PROTEIN YIAA"/>
    <property type="match status" value="1"/>
</dbReference>
<dbReference type="Proteomes" id="UP000543579">
    <property type="component" value="Unassembled WGS sequence"/>
</dbReference>
<dbReference type="NCBIfam" id="NF008482">
    <property type="entry name" value="PRK11383.1"/>
    <property type="match status" value="1"/>
</dbReference>
<feature type="transmembrane region" description="Helical" evidence="1">
    <location>
        <begin position="111"/>
        <end position="130"/>
    </location>
</feature>
<dbReference type="PANTHER" id="PTHR37290">
    <property type="entry name" value="INNER MEMBRANE PROTEIN YIAA-RELATED"/>
    <property type="match status" value="1"/>
</dbReference>
<feature type="transmembrane region" description="Helical" evidence="1">
    <location>
        <begin position="16"/>
        <end position="35"/>
    </location>
</feature>
<feature type="domain" description="YiaAB two helix" evidence="2">
    <location>
        <begin position="17"/>
        <end position="69"/>
    </location>
</feature>
<sequence length="155" mass="16566">MSDIQKQQGLGRPTGAFVGASWVALGLGASVYFVGLYNARMLLAEKGFFLAVFLLGLFAAISVQKAVRDRAEDVPVTGAYLGVAWGMLLVSLTLMVIGLWNAELLLSEKGFYGIGFAMSLFAVVAVQKNVRDLAAFRRANPEVAPVARPSFPVVP</sequence>
<feature type="transmembrane region" description="Helical" evidence="1">
    <location>
        <begin position="79"/>
        <end position="99"/>
    </location>
</feature>
<dbReference type="AlphaFoldDB" id="A0A7W5CKZ4"/>
<proteinExistence type="predicted"/>
<evidence type="ECO:0000313" key="3">
    <source>
        <dbReference type="EMBL" id="MBB3159105.1"/>
    </source>
</evidence>
<protein>
    <submittedName>
        <fullName evidence="3">Putative membrane protein YiaA</fullName>
    </submittedName>
</protein>
<feature type="transmembrane region" description="Helical" evidence="1">
    <location>
        <begin position="47"/>
        <end position="67"/>
    </location>
</feature>
<dbReference type="Pfam" id="PF05360">
    <property type="entry name" value="YiaAB"/>
    <property type="match status" value="2"/>
</dbReference>
<dbReference type="GO" id="GO:0005886">
    <property type="term" value="C:plasma membrane"/>
    <property type="evidence" value="ECO:0007669"/>
    <property type="project" value="TreeGrafter"/>
</dbReference>
<feature type="domain" description="YiaAB two helix" evidence="2">
    <location>
        <begin position="80"/>
        <end position="132"/>
    </location>
</feature>
<keyword evidence="1" id="KW-0812">Transmembrane</keyword>
<accession>A0A7W5CKZ4</accession>
<keyword evidence="1" id="KW-1133">Transmembrane helix</keyword>
<name>A0A7W5CKZ4_9MICO</name>
<dbReference type="RefSeq" id="WP_183420500.1">
    <property type="nucleotide sequence ID" value="NZ_JACHXY010000003.1"/>
</dbReference>
<keyword evidence="1" id="KW-0472">Membrane</keyword>
<dbReference type="GO" id="GO:0006974">
    <property type="term" value="P:DNA damage response"/>
    <property type="evidence" value="ECO:0007669"/>
    <property type="project" value="TreeGrafter"/>
</dbReference>
<reference evidence="3 4" key="1">
    <citation type="submission" date="2020-08" db="EMBL/GenBank/DDBJ databases">
        <title>Genomic Encyclopedia of Type Strains, Phase III (KMG-III): the genomes of soil and plant-associated and newly described type strains.</title>
        <authorList>
            <person name="Whitman W."/>
        </authorList>
    </citation>
    <scope>NUCLEOTIDE SEQUENCE [LARGE SCALE GENOMIC DNA]</scope>
    <source>
        <strain evidence="3 4">CECT 8356</strain>
    </source>
</reference>